<reference evidence="2 4" key="1">
    <citation type="submission" date="2022-06" db="EMBL/GenBank/DDBJ databases">
        <title>Leptospira isolates from biofilms formed at urban environments.</title>
        <authorList>
            <person name="Ribeiro P.S."/>
            <person name="Sousa T."/>
            <person name="Carvalho N."/>
            <person name="Aburjaile F."/>
            <person name="Neves F."/>
            <person name="Oliveira D."/>
            <person name="Blanco L."/>
            <person name="Lima J."/>
            <person name="Costa F."/>
            <person name="Brenig B."/>
            <person name="Soares S."/>
            <person name="Ramos R."/>
            <person name="Goes-Neto A."/>
            <person name="Matiuzzi M."/>
            <person name="Azevedo V."/>
            <person name="Ristow P."/>
        </authorList>
    </citation>
    <scope>NUCLEOTIDE SEQUENCE</scope>
    <source>
        <strain evidence="1 4">VSF19</strain>
        <strain evidence="2">VSF20</strain>
    </source>
</reference>
<dbReference type="AlphaFoldDB" id="A0AAW5VLN1"/>
<dbReference type="RefSeq" id="WP_265353460.1">
    <property type="nucleotide sequence ID" value="NZ_JAMQPL010000021.1"/>
</dbReference>
<dbReference type="EMBL" id="JAMQPM010000015">
    <property type="protein sequence ID" value="MCW7528366.1"/>
    <property type="molecule type" value="Genomic_DNA"/>
</dbReference>
<dbReference type="Proteomes" id="UP001208912">
    <property type="component" value="Unassembled WGS sequence"/>
</dbReference>
<gene>
    <name evidence="1" type="ORF">ND861_18560</name>
    <name evidence="2" type="ORF">ND862_18720</name>
</gene>
<accession>A0AAW5VLN1</accession>
<dbReference type="EMBL" id="JAMQPL010000021">
    <property type="protein sequence ID" value="MCW7532257.1"/>
    <property type="molecule type" value="Genomic_DNA"/>
</dbReference>
<evidence type="ECO:0000313" key="2">
    <source>
        <dbReference type="EMBL" id="MCW7532257.1"/>
    </source>
</evidence>
<evidence type="ECO:0000313" key="4">
    <source>
        <dbReference type="Proteomes" id="UP001208912"/>
    </source>
</evidence>
<evidence type="ECO:0000313" key="1">
    <source>
        <dbReference type="EMBL" id="MCW7528366.1"/>
    </source>
</evidence>
<organism evidence="2 3">
    <name type="scientific">Leptospira soteropolitanensis</name>
    <dbReference type="NCBI Taxonomy" id="2950025"/>
    <lineage>
        <taxon>Bacteria</taxon>
        <taxon>Pseudomonadati</taxon>
        <taxon>Spirochaetota</taxon>
        <taxon>Spirochaetia</taxon>
        <taxon>Leptospirales</taxon>
        <taxon>Leptospiraceae</taxon>
        <taxon>Leptospira</taxon>
    </lineage>
</organism>
<dbReference type="Proteomes" id="UP001208540">
    <property type="component" value="Unassembled WGS sequence"/>
</dbReference>
<comment type="caution">
    <text evidence="2">The sequence shown here is derived from an EMBL/GenBank/DDBJ whole genome shotgun (WGS) entry which is preliminary data.</text>
</comment>
<evidence type="ECO:0000313" key="3">
    <source>
        <dbReference type="Proteomes" id="UP001208540"/>
    </source>
</evidence>
<keyword evidence="4" id="KW-1185">Reference proteome</keyword>
<protein>
    <submittedName>
        <fullName evidence="2">Uncharacterized protein</fullName>
    </submittedName>
</protein>
<name>A0AAW5VLN1_9LEPT</name>
<proteinExistence type="predicted"/>
<sequence>MKYALISILLLLNDFGFLYAQNKSDLKNFNILKSYFTPDNKHRLEFLKHNFYDERCTENFPVSLNRDIGICQLRLYDNIENKLILQIIAGDEKKKNFKKCPNHQFPLALAYGFHAITNNSIQFFTELGWFGVDDRNLTYSEFNWQTCETKKLWKYSQLHCPSYCDFTTFLSIENEIYVFYFNRISNTIDGEKTIETDPNFSENQLFELFFNNGSDFPILKKNVSKSVLKIPLQKYDDPESLSIGTYPKYPNINIYINDRLYLFNFKHLILIRMK</sequence>